<evidence type="ECO:0000256" key="1">
    <source>
        <dbReference type="SAM" id="SignalP"/>
    </source>
</evidence>
<name>A0AA88WZU6_9ASTE</name>
<comment type="caution">
    <text evidence="2">The sequence shown here is derived from an EMBL/GenBank/DDBJ whole genome shotgun (WGS) entry which is preliminary data.</text>
</comment>
<keyword evidence="1" id="KW-0732">Signal</keyword>
<accession>A0AA88WZU6</accession>
<organism evidence="2 3">
    <name type="scientific">Escallonia herrerae</name>
    <dbReference type="NCBI Taxonomy" id="1293975"/>
    <lineage>
        <taxon>Eukaryota</taxon>
        <taxon>Viridiplantae</taxon>
        <taxon>Streptophyta</taxon>
        <taxon>Embryophyta</taxon>
        <taxon>Tracheophyta</taxon>
        <taxon>Spermatophyta</taxon>
        <taxon>Magnoliopsida</taxon>
        <taxon>eudicotyledons</taxon>
        <taxon>Gunneridae</taxon>
        <taxon>Pentapetalae</taxon>
        <taxon>asterids</taxon>
        <taxon>campanulids</taxon>
        <taxon>Escalloniales</taxon>
        <taxon>Escalloniaceae</taxon>
        <taxon>Escallonia</taxon>
    </lineage>
</organism>
<gene>
    <name evidence="2" type="ORF">RJ639_032218</name>
</gene>
<evidence type="ECO:0000313" key="3">
    <source>
        <dbReference type="Proteomes" id="UP001188597"/>
    </source>
</evidence>
<protein>
    <submittedName>
        <fullName evidence="2">Uncharacterized protein</fullName>
    </submittedName>
</protein>
<evidence type="ECO:0000313" key="2">
    <source>
        <dbReference type="EMBL" id="KAK3034283.1"/>
    </source>
</evidence>
<sequence>MQLCFCFLYLIKLAVEYLSDGEVNNLGVKAALSMLKFYKTHKLEMLYNFQVALGLILQDGSMRQVHQSNETIQCRGLLTSSLGSYVDVLKQP</sequence>
<proteinExistence type="predicted"/>
<dbReference type="AlphaFoldDB" id="A0AA88WZU6"/>
<feature type="chain" id="PRO_5041720082" evidence="1">
    <location>
        <begin position="22"/>
        <end position="92"/>
    </location>
</feature>
<dbReference type="EMBL" id="JAVXUP010000206">
    <property type="protein sequence ID" value="KAK3034283.1"/>
    <property type="molecule type" value="Genomic_DNA"/>
</dbReference>
<reference evidence="2" key="1">
    <citation type="submission" date="2022-12" db="EMBL/GenBank/DDBJ databases">
        <title>Draft genome assemblies for two species of Escallonia (Escalloniales).</title>
        <authorList>
            <person name="Chanderbali A."/>
            <person name="Dervinis C."/>
            <person name="Anghel I."/>
            <person name="Soltis D."/>
            <person name="Soltis P."/>
            <person name="Zapata F."/>
        </authorList>
    </citation>
    <scope>NUCLEOTIDE SEQUENCE</scope>
    <source>
        <strain evidence="2">UCBG64.0493</strain>
        <tissue evidence="2">Leaf</tissue>
    </source>
</reference>
<dbReference type="Proteomes" id="UP001188597">
    <property type="component" value="Unassembled WGS sequence"/>
</dbReference>
<keyword evidence="3" id="KW-1185">Reference proteome</keyword>
<feature type="signal peptide" evidence="1">
    <location>
        <begin position="1"/>
        <end position="21"/>
    </location>
</feature>